<sequence>MPQMFPHLFSPFRIKGIDIRNRIVSTGHDTDLARHGLPSEALIAYQRARARGGAGLIIVQVVGVHDTARYTSEVLMASDDACIPSFKALFDAIKSEGSRVFVQLFHPGRELLGRRNGVQQSAYSASHAPAERFRIVPRMLSEQEINDIVRGYGTTARRLAAAGADGVEIVASHGYLPSQFWNAKVNARQDGYGGSLENRLRFTREIVASIRGQVAPELIVGLRFSCNEFDADGPSEEDMLDVCQALQHDLDYFNVIGGTSASASGAVHIAPPMSVEHAYLAPFAAALKKAVNKPVIVAGRINQPQDAEKIIAAGAADLCGMTRAMICDPKMPGKAEAGRVDDIRACIACNQACIGHAQLGLSISCIQHPESGRELAYGTRIAATRRRKVMVVGGGPAGMKAAAVAAERGHEVTLHEKSSRLGGQALLAQLLPHRSEFGGIVTNLAREMELAGVTVRMNSSVTAEMIACEKPDAVILATGSLPQLPEIEQGEGASLVLGDDLLAGKTRTGSRVVVYDWLADWRGMGIAEKLATEGAHVRLAVNGACPGISIQNYVRDATIGRLHRLGVEMLPFMRFYGTEGKTAFFLHTASQEPVMFEDVDTVVVVAPHRPLDDLLHPIAALGIEVFPIGDAVTPRTAEEAVFEGLDIATKL</sequence>
<evidence type="ECO:0000259" key="10">
    <source>
        <dbReference type="Pfam" id="PF00724"/>
    </source>
</evidence>
<keyword evidence="8" id="KW-0408">Iron</keyword>
<keyword evidence="7" id="KW-0560">Oxidoreductase</keyword>
<evidence type="ECO:0000256" key="4">
    <source>
        <dbReference type="ARBA" id="ARBA00022630"/>
    </source>
</evidence>
<keyword evidence="4" id="KW-0285">Flavoprotein</keyword>
<evidence type="ECO:0000256" key="5">
    <source>
        <dbReference type="ARBA" id="ARBA00022643"/>
    </source>
</evidence>
<dbReference type="SUPFAM" id="SSF51905">
    <property type="entry name" value="FAD/NAD(P)-binding domain"/>
    <property type="match status" value="1"/>
</dbReference>
<keyword evidence="9" id="KW-0411">Iron-sulfur</keyword>
<comment type="cofactor">
    <cofactor evidence="1">
        <name>FMN</name>
        <dbReference type="ChEBI" id="CHEBI:58210"/>
    </cofactor>
</comment>
<dbReference type="PRINTS" id="PR00368">
    <property type="entry name" value="FADPNR"/>
</dbReference>
<dbReference type="SUPFAM" id="SSF51971">
    <property type="entry name" value="Nucleotide-binding domain"/>
    <property type="match status" value="1"/>
</dbReference>
<evidence type="ECO:0000256" key="8">
    <source>
        <dbReference type="ARBA" id="ARBA00023004"/>
    </source>
</evidence>
<reference evidence="12 13" key="1">
    <citation type="journal article" date="2016" name="Antonie Van Leeuwenhoek">
        <title>Dongia soli sp. nov., isolated from soil from Dokdo, Korea.</title>
        <authorList>
            <person name="Kim D.U."/>
            <person name="Lee H."/>
            <person name="Kim H."/>
            <person name="Kim S.G."/>
            <person name="Ka J.O."/>
        </authorList>
    </citation>
    <scope>NUCLEOTIDE SEQUENCE [LARGE SCALE GENOMIC DNA]</scope>
    <source>
        <strain evidence="12 13">D78</strain>
    </source>
</reference>
<accession>A0ABU5ED12</accession>
<dbReference type="PANTHER" id="PTHR42917:SF2">
    <property type="entry name" value="2,4-DIENOYL-COA REDUCTASE [(2E)-ENOYL-COA-PRODUCING]"/>
    <property type="match status" value="1"/>
</dbReference>
<keyword evidence="6" id="KW-0479">Metal-binding</keyword>
<evidence type="ECO:0000313" key="12">
    <source>
        <dbReference type="EMBL" id="MDY0883776.1"/>
    </source>
</evidence>
<dbReference type="InterPro" id="IPR036188">
    <property type="entry name" value="FAD/NAD-bd_sf"/>
</dbReference>
<dbReference type="SUPFAM" id="SSF51395">
    <property type="entry name" value="FMN-linked oxidoreductases"/>
    <property type="match status" value="1"/>
</dbReference>
<organism evidence="12 13">
    <name type="scientific">Dongia soli</name>
    <dbReference type="NCBI Taxonomy" id="600628"/>
    <lineage>
        <taxon>Bacteria</taxon>
        <taxon>Pseudomonadati</taxon>
        <taxon>Pseudomonadota</taxon>
        <taxon>Alphaproteobacteria</taxon>
        <taxon>Rhodospirillales</taxon>
        <taxon>Dongiaceae</taxon>
        <taxon>Dongia</taxon>
    </lineage>
</organism>
<evidence type="ECO:0000259" key="11">
    <source>
        <dbReference type="Pfam" id="PF07992"/>
    </source>
</evidence>
<dbReference type="InterPro" id="IPR023753">
    <property type="entry name" value="FAD/NAD-binding_dom"/>
</dbReference>
<dbReference type="InterPro" id="IPR051793">
    <property type="entry name" value="NADH:flavin_oxidoreductase"/>
</dbReference>
<evidence type="ECO:0000256" key="7">
    <source>
        <dbReference type="ARBA" id="ARBA00023002"/>
    </source>
</evidence>
<dbReference type="Pfam" id="PF07992">
    <property type="entry name" value="Pyr_redox_2"/>
    <property type="match status" value="1"/>
</dbReference>
<dbReference type="RefSeq" id="WP_320508843.1">
    <property type="nucleotide sequence ID" value="NZ_JAXCLW010000003.1"/>
</dbReference>
<feature type="domain" description="NADH:flavin oxidoreductase/NADH oxidase N-terminal" evidence="10">
    <location>
        <begin position="8"/>
        <end position="341"/>
    </location>
</feature>
<gene>
    <name evidence="12" type="ORF">SMD27_13060</name>
</gene>
<name>A0ABU5ED12_9PROT</name>
<dbReference type="Proteomes" id="UP001279642">
    <property type="component" value="Unassembled WGS sequence"/>
</dbReference>
<dbReference type="PANTHER" id="PTHR42917">
    <property type="entry name" value="2,4-DIENOYL-COA REDUCTASE"/>
    <property type="match status" value="1"/>
</dbReference>
<dbReference type="EMBL" id="JAXCLW010000003">
    <property type="protein sequence ID" value="MDY0883776.1"/>
    <property type="molecule type" value="Genomic_DNA"/>
</dbReference>
<keyword evidence="13" id="KW-1185">Reference proteome</keyword>
<proteinExistence type="inferred from homology"/>
<evidence type="ECO:0000313" key="13">
    <source>
        <dbReference type="Proteomes" id="UP001279642"/>
    </source>
</evidence>
<evidence type="ECO:0000256" key="1">
    <source>
        <dbReference type="ARBA" id="ARBA00001917"/>
    </source>
</evidence>
<evidence type="ECO:0000256" key="3">
    <source>
        <dbReference type="ARBA" id="ARBA00011048"/>
    </source>
</evidence>
<evidence type="ECO:0000256" key="9">
    <source>
        <dbReference type="ARBA" id="ARBA00023014"/>
    </source>
</evidence>
<dbReference type="InterPro" id="IPR001155">
    <property type="entry name" value="OxRdtase_FMN_N"/>
</dbReference>
<dbReference type="Gene3D" id="3.50.50.60">
    <property type="entry name" value="FAD/NAD(P)-binding domain"/>
    <property type="match status" value="1"/>
</dbReference>
<dbReference type="Gene3D" id="3.40.50.720">
    <property type="entry name" value="NAD(P)-binding Rossmann-like Domain"/>
    <property type="match status" value="1"/>
</dbReference>
<comment type="similarity">
    <text evidence="3">In the N-terminal section; belongs to the NADH:flavin oxidoreductase/NADH oxidase family.</text>
</comment>
<evidence type="ECO:0000256" key="6">
    <source>
        <dbReference type="ARBA" id="ARBA00022723"/>
    </source>
</evidence>
<dbReference type="InterPro" id="IPR013785">
    <property type="entry name" value="Aldolase_TIM"/>
</dbReference>
<protein>
    <submittedName>
        <fullName evidence="12">FAD-dependent oxidoreductase</fullName>
    </submittedName>
</protein>
<comment type="cofactor">
    <cofactor evidence="2">
        <name>[4Fe-4S] cluster</name>
        <dbReference type="ChEBI" id="CHEBI:49883"/>
    </cofactor>
</comment>
<dbReference type="Gene3D" id="3.20.20.70">
    <property type="entry name" value="Aldolase class I"/>
    <property type="match status" value="1"/>
</dbReference>
<evidence type="ECO:0000256" key="2">
    <source>
        <dbReference type="ARBA" id="ARBA00001966"/>
    </source>
</evidence>
<feature type="domain" description="FAD/NAD(P)-binding" evidence="11">
    <location>
        <begin position="388"/>
        <end position="493"/>
    </location>
</feature>
<keyword evidence="5" id="KW-0288">FMN</keyword>
<dbReference type="Pfam" id="PF00724">
    <property type="entry name" value="Oxidored_FMN"/>
    <property type="match status" value="1"/>
</dbReference>
<comment type="caution">
    <text evidence="12">The sequence shown here is derived from an EMBL/GenBank/DDBJ whole genome shotgun (WGS) entry which is preliminary data.</text>
</comment>